<evidence type="ECO:0000256" key="1">
    <source>
        <dbReference type="SAM" id="SignalP"/>
    </source>
</evidence>
<dbReference type="InterPro" id="IPR011251">
    <property type="entry name" value="Luciferase-like_dom"/>
</dbReference>
<dbReference type="GO" id="GO:0016705">
    <property type="term" value="F:oxidoreductase activity, acting on paired donors, with incorporation or reduction of molecular oxygen"/>
    <property type="evidence" value="ECO:0007669"/>
    <property type="project" value="InterPro"/>
</dbReference>
<dbReference type="Gene3D" id="3.20.20.30">
    <property type="entry name" value="Luciferase-like domain"/>
    <property type="match status" value="1"/>
</dbReference>
<dbReference type="GO" id="GO:0005829">
    <property type="term" value="C:cytosol"/>
    <property type="evidence" value="ECO:0007669"/>
    <property type="project" value="TreeGrafter"/>
</dbReference>
<reference evidence="3" key="1">
    <citation type="journal article" date="2014" name="Int. J. Syst. Evol. Microbiol.">
        <title>Complete genome sequence of Corynebacterium casei LMG S-19264T (=DSM 44701T), isolated from a smear-ripened cheese.</title>
        <authorList>
            <consortium name="US DOE Joint Genome Institute (JGI-PGF)"/>
            <person name="Walter F."/>
            <person name="Albersmeier A."/>
            <person name="Kalinowski J."/>
            <person name="Ruckert C."/>
        </authorList>
    </citation>
    <scope>NUCLEOTIDE SEQUENCE</scope>
    <source>
        <strain evidence="3">JCM 3131</strain>
    </source>
</reference>
<keyword evidence="1" id="KW-0732">Signal</keyword>
<evidence type="ECO:0000313" key="4">
    <source>
        <dbReference type="Proteomes" id="UP000620156"/>
    </source>
</evidence>
<organism evidence="3 4">
    <name type="scientific">Streptomyces ruber</name>
    <dbReference type="NCBI Taxonomy" id="83378"/>
    <lineage>
        <taxon>Bacteria</taxon>
        <taxon>Bacillati</taxon>
        <taxon>Actinomycetota</taxon>
        <taxon>Actinomycetes</taxon>
        <taxon>Kitasatosporales</taxon>
        <taxon>Streptomycetaceae</taxon>
        <taxon>Streptomyces</taxon>
    </lineage>
</organism>
<sequence>MWLLGSSGYSARLAAALGLPLSFAAHLAPENAVPAVELYREQFRPSPVLAEPYVMVSVGVLADDGESEARVRAHALSHAMLRMFTGRPFLIPTPKQADTLYASASSAEREAVDAWTSRIVYGTADRVVEGVNHVQATTGADEIILVPEAHSPDALPRSTALIADAYGIPDTAADKAA</sequence>
<dbReference type="PANTHER" id="PTHR30137:SF6">
    <property type="entry name" value="LUCIFERASE-LIKE MONOOXYGENASE"/>
    <property type="match status" value="1"/>
</dbReference>
<name>A0A918EWY6_9ACTN</name>
<feature type="chain" id="PRO_5037195254" description="Luciferase-like domain-containing protein" evidence="1">
    <location>
        <begin position="25"/>
        <end position="177"/>
    </location>
</feature>
<evidence type="ECO:0000259" key="2">
    <source>
        <dbReference type="Pfam" id="PF00296"/>
    </source>
</evidence>
<feature type="domain" description="Luciferase-like" evidence="2">
    <location>
        <begin position="2"/>
        <end position="137"/>
    </location>
</feature>
<dbReference type="AlphaFoldDB" id="A0A918EWY6"/>
<gene>
    <name evidence="3" type="ORF">GCM10010145_62520</name>
</gene>
<feature type="signal peptide" evidence="1">
    <location>
        <begin position="1"/>
        <end position="24"/>
    </location>
</feature>
<dbReference type="PANTHER" id="PTHR30137">
    <property type="entry name" value="LUCIFERASE-LIKE MONOOXYGENASE"/>
    <property type="match status" value="1"/>
</dbReference>
<protein>
    <recommendedName>
        <fullName evidence="2">Luciferase-like domain-containing protein</fullName>
    </recommendedName>
</protein>
<evidence type="ECO:0000313" key="3">
    <source>
        <dbReference type="EMBL" id="GGQ84344.1"/>
    </source>
</evidence>
<accession>A0A918EWY6</accession>
<dbReference type="SUPFAM" id="SSF51679">
    <property type="entry name" value="Bacterial luciferase-like"/>
    <property type="match status" value="1"/>
</dbReference>
<dbReference type="Pfam" id="PF00296">
    <property type="entry name" value="Bac_luciferase"/>
    <property type="match status" value="1"/>
</dbReference>
<keyword evidence="4" id="KW-1185">Reference proteome</keyword>
<dbReference type="Proteomes" id="UP000620156">
    <property type="component" value="Unassembled WGS sequence"/>
</dbReference>
<reference evidence="3" key="2">
    <citation type="submission" date="2020-09" db="EMBL/GenBank/DDBJ databases">
        <authorList>
            <person name="Sun Q."/>
            <person name="Ohkuma M."/>
        </authorList>
    </citation>
    <scope>NUCLEOTIDE SEQUENCE</scope>
    <source>
        <strain evidence="3">JCM 3131</strain>
    </source>
</reference>
<comment type="caution">
    <text evidence="3">The sequence shown here is derived from an EMBL/GenBank/DDBJ whole genome shotgun (WGS) entry which is preliminary data.</text>
</comment>
<proteinExistence type="predicted"/>
<dbReference type="CDD" id="cd00347">
    <property type="entry name" value="Flavin_utilizing_monoxygenases"/>
    <property type="match status" value="1"/>
</dbReference>
<dbReference type="InterPro" id="IPR050766">
    <property type="entry name" value="Bact_Lucif_Oxidored"/>
</dbReference>
<dbReference type="EMBL" id="BMQK01000021">
    <property type="protein sequence ID" value="GGQ84344.1"/>
    <property type="molecule type" value="Genomic_DNA"/>
</dbReference>
<dbReference type="InterPro" id="IPR036661">
    <property type="entry name" value="Luciferase-like_sf"/>
</dbReference>